<reference evidence="5 6" key="1">
    <citation type="submission" date="2023-03" db="EMBL/GenBank/DDBJ databases">
        <authorList>
            <person name="Pearce D."/>
        </authorList>
    </citation>
    <scope>NUCLEOTIDE SEQUENCE [LARGE SCALE GENOMIC DNA]</scope>
    <source>
        <strain evidence="5">Msz</strain>
    </source>
</reference>
<evidence type="ECO:0000313" key="5">
    <source>
        <dbReference type="EMBL" id="CAI8803419.1"/>
    </source>
</evidence>
<dbReference type="Pfam" id="PF03400">
    <property type="entry name" value="DDE_Tnp_IS1"/>
    <property type="match status" value="1"/>
</dbReference>
<evidence type="ECO:0000256" key="3">
    <source>
        <dbReference type="ARBA" id="ARBA00022578"/>
    </source>
</evidence>
<evidence type="ECO:0000256" key="1">
    <source>
        <dbReference type="ARBA" id="ARBA00004091"/>
    </source>
</evidence>
<evidence type="ECO:0000256" key="4">
    <source>
        <dbReference type="ARBA" id="ARBA00023172"/>
    </source>
</evidence>
<dbReference type="EMBL" id="OX458333">
    <property type="protein sequence ID" value="CAI8803419.1"/>
    <property type="molecule type" value="Genomic_DNA"/>
</dbReference>
<protein>
    <submittedName>
        <fullName evidence="5">Insertion element iso-IS1n protein InsB</fullName>
    </submittedName>
</protein>
<proteinExistence type="inferred from homology"/>
<keyword evidence="3" id="KW-0815">Transposition</keyword>
<keyword evidence="6" id="KW-1185">Reference proteome</keyword>
<organism evidence="5 6">
    <name type="scientific">Methylocaldum szegediense</name>
    <dbReference type="NCBI Taxonomy" id="73780"/>
    <lineage>
        <taxon>Bacteria</taxon>
        <taxon>Pseudomonadati</taxon>
        <taxon>Pseudomonadota</taxon>
        <taxon>Gammaproteobacteria</taxon>
        <taxon>Methylococcales</taxon>
        <taxon>Methylococcaceae</taxon>
        <taxon>Methylocaldum</taxon>
    </lineage>
</organism>
<evidence type="ECO:0000256" key="2">
    <source>
        <dbReference type="ARBA" id="ARBA00008841"/>
    </source>
</evidence>
<comment type="similarity">
    <text evidence="2">Belongs to the transposase 27 family.</text>
</comment>
<dbReference type="PANTHER" id="PTHR33293:SF1">
    <property type="entry name" value="INSERTION ELEMENT IS1 1 PROTEIN INSB-RELATED"/>
    <property type="match status" value="1"/>
</dbReference>
<sequence>MVTVNPYIGSREIAVEIRHLFDSPMDVQADEQWSYVARKTNQRWLWYAIDAATGCILSFVFGRRKEEVCAQLIANLRVFNIRTDYTDDWPSYAAFIPANQHVIGKKHTQKIENKNLLLRTRIKRLTRKTLCFSKSELLHDGVIGLFINRYCFQLN</sequence>
<comment type="function">
    <text evidence="1">Absolutely required for transposition of IS1.</text>
</comment>
<gene>
    <name evidence="5" type="primary">insB</name>
    <name evidence="5" type="ORF">MSZNOR_1636</name>
</gene>
<dbReference type="InterPro" id="IPR005063">
    <property type="entry name" value="Transposase_27"/>
</dbReference>
<dbReference type="NCBIfam" id="NF033558">
    <property type="entry name" value="transpos_IS1"/>
    <property type="match status" value="1"/>
</dbReference>
<dbReference type="PANTHER" id="PTHR33293">
    <property type="entry name" value="INSERTION ELEMENT IS1 1 PROTEIN INSB-RELATED"/>
    <property type="match status" value="1"/>
</dbReference>
<evidence type="ECO:0000313" key="6">
    <source>
        <dbReference type="Proteomes" id="UP001162030"/>
    </source>
</evidence>
<dbReference type="Proteomes" id="UP001162030">
    <property type="component" value="Chromosome"/>
</dbReference>
<accession>A0ABM9I0B1</accession>
<name>A0ABM9I0B1_9GAMM</name>
<dbReference type="InterPro" id="IPR051354">
    <property type="entry name" value="Transposase_27_IS1"/>
</dbReference>
<keyword evidence="4" id="KW-0233">DNA recombination</keyword>